<proteinExistence type="predicted"/>
<evidence type="ECO:0000259" key="2">
    <source>
        <dbReference type="Pfam" id="PF26616"/>
    </source>
</evidence>
<keyword evidence="1" id="KW-0472">Membrane</keyword>
<dbReference type="Pfam" id="PF26616">
    <property type="entry name" value="CorA-like"/>
    <property type="match status" value="1"/>
</dbReference>
<dbReference type="RefSeq" id="XP_013262909.1">
    <property type="nucleotide sequence ID" value="XM_013407455.1"/>
</dbReference>
<comment type="caution">
    <text evidence="3">The sequence shown here is derived from an EMBL/GenBank/DDBJ whole genome shotgun (WGS) entry which is preliminary data.</text>
</comment>
<keyword evidence="1" id="KW-1133">Transmembrane helix</keyword>
<name>A0A072PJR4_9EURO</name>
<keyword evidence="1" id="KW-0812">Transmembrane</keyword>
<dbReference type="HOGENOM" id="CLU_025521_0_0_1"/>
<gene>
    <name evidence="3" type="ORF">A1O9_01879</name>
</gene>
<dbReference type="InterPro" id="IPR058257">
    <property type="entry name" value="CorA-like_dom"/>
</dbReference>
<organism evidence="3 4">
    <name type="scientific">Exophiala aquamarina CBS 119918</name>
    <dbReference type="NCBI Taxonomy" id="1182545"/>
    <lineage>
        <taxon>Eukaryota</taxon>
        <taxon>Fungi</taxon>
        <taxon>Dikarya</taxon>
        <taxon>Ascomycota</taxon>
        <taxon>Pezizomycotina</taxon>
        <taxon>Eurotiomycetes</taxon>
        <taxon>Chaetothyriomycetidae</taxon>
        <taxon>Chaetothyriales</taxon>
        <taxon>Herpotrichiellaceae</taxon>
        <taxon>Exophiala</taxon>
    </lineage>
</organism>
<reference evidence="3 4" key="1">
    <citation type="submission" date="2013-03" db="EMBL/GenBank/DDBJ databases">
        <title>The Genome Sequence of Exophiala aquamarina CBS 119918.</title>
        <authorList>
            <consortium name="The Broad Institute Genomics Platform"/>
            <person name="Cuomo C."/>
            <person name="de Hoog S."/>
            <person name="Gorbushina A."/>
            <person name="Walker B."/>
            <person name="Young S.K."/>
            <person name="Zeng Q."/>
            <person name="Gargeya S."/>
            <person name="Fitzgerald M."/>
            <person name="Haas B."/>
            <person name="Abouelleil A."/>
            <person name="Allen A.W."/>
            <person name="Alvarado L."/>
            <person name="Arachchi H.M."/>
            <person name="Berlin A.M."/>
            <person name="Chapman S.B."/>
            <person name="Gainer-Dewar J."/>
            <person name="Goldberg J."/>
            <person name="Griggs A."/>
            <person name="Gujja S."/>
            <person name="Hansen M."/>
            <person name="Howarth C."/>
            <person name="Imamovic A."/>
            <person name="Ireland A."/>
            <person name="Larimer J."/>
            <person name="McCowan C."/>
            <person name="Murphy C."/>
            <person name="Pearson M."/>
            <person name="Poon T.W."/>
            <person name="Priest M."/>
            <person name="Roberts A."/>
            <person name="Saif S."/>
            <person name="Shea T."/>
            <person name="Sisk P."/>
            <person name="Sykes S."/>
            <person name="Wortman J."/>
            <person name="Nusbaum C."/>
            <person name="Birren B."/>
        </authorList>
    </citation>
    <scope>NUCLEOTIDE SEQUENCE [LARGE SCALE GENOMIC DNA]</scope>
    <source>
        <strain evidence="3 4">CBS 119918</strain>
    </source>
</reference>
<dbReference type="Gene3D" id="1.20.58.340">
    <property type="entry name" value="Magnesium transport protein CorA, transmembrane region"/>
    <property type="match status" value="1"/>
</dbReference>
<dbReference type="VEuPathDB" id="FungiDB:A1O9_01879"/>
<dbReference type="STRING" id="1182545.A0A072PJR4"/>
<accession>A0A072PJR4</accession>
<feature type="transmembrane region" description="Helical" evidence="1">
    <location>
        <begin position="485"/>
        <end position="510"/>
    </location>
</feature>
<dbReference type="EMBL" id="AMGV01000002">
    <property type="protein sequence ID" value="KEF60319.1"/>
    <property type="molecule type" value="Genomic_DNA"/>
</dbReference>
<feature type="transmembrane region" description="Helical" evidence="1">
    <location>
        <begin position="441"/>
        <end position="465"/>
    </location>
</feature>
<dbReference type="OrthoDB" id="5396681at2759"/>
<evidence type="ECO:0000313" key="3">
    <source>
        <dbReference type="EMBL" id="KEF60319.1"/>
    </source>
</evidence>
<sequence>MELLREQCGAHQHYPKQLDLDSKNLNDYFARLQARVSSLFCEPEDALLEVLDLEGGEREFILRDAETFSEIQRLCPLPSNGATAESEASLRCRFIFLYGENSRSKLYVTHDLVSYILTYHQVQPWFLDFLFAFGKQEVPQDFRFSSFRRIHHNSSKLAIPKLGRSGQDYHMCYNLKSVERTSTNPHMPWSLRQTVVYHSYDTLKGQAFWIILKGNDSLRGDLEQSVQKRQSQGQDSYSTMGQSFAATIQIHLEICDWSMQGWRWYINDLESKLDQLTEHGVTFDIFGAKDPLRSLVPGSGACQKLNYDKFFQFSNLQEAQHVEEKASKALLALKSNASNIDALKSHYTSASSVQGNGYMVNPCLADFYAKLDEMSSELDMHQSALQALVRLVTDRKQLLFGILEYENMVATRTFATKAQTSAENMEKLTKQTKRETVSMKVITLVTMFFLPATFISTLMSTDIIRWQLDNDGTFQKSVSWGAVRFFLALSLPLTFTTFITWAIVYAVILYQERRQEKRLQGYGKADVWYHPLPRMSWPIDVS</sequence>
<dbReference type="Proteomes" id="UP000027920">
    <property type="component" value="Unassembled WGS sequence"/>
</dbReference>
<evidence type="ECO:0000313" key="4">
    <source>
        <dbReference type="Proteomes" id="UP000027920"/>
    </source>
</evidence>
<evidence type="ECO:0000256" key="1">
    <source>
        <dbReference type="SAM" id="Phobius"/>
    </source>
</evidence>
<protein>
    <recommendedName>
        <fullName evidence="2">CorA-like transporter domain-containing protein</fullName>
    </recommendedName>
</protein>
<dbReference type="AlphaFoldDB" id="A0A072PJR4"/>
<feature type="domain" description="CorA-like transporter" evidence="2">
    <location>
        <begin position="8"/>
        <end position="279"/>
    </location>
</feature>
<dbReference type="GeneID" id="25276825"/>
<keyword evidence="4" id="KW-1185">Reference proteome</keyword>